<dbReference type="PANTHER" id="PTHR11575:SF48">
    <property type="entry name" value="5'-NUCLEOTIDASE"/>
    <property type="match status" value="1"/>
</dbReference>
<comment type="caution">
    <text evidence="6">The sequence shown here is derived from an EMBL/GenBank/DDBJ whole genome shotgun (WGS) entry which is preliminary data.</text>
</comment>
<keyword evidence="7" id="KW-1185">Reference proteome</keyword>
<gene>
    <name evidence="6" type="ORF">OUZ56_002010</name>
</gene>
<keyword evidence="3" id="KW-0378">Hydrolase</keyword>
<dbReference type="SUPFAM" id="SSF55816">
    <property type="entry name" value="5'-nucleotidase (syn. UDP-sugar hydrolase), C-terminal domain"/>
    <property type="match status" value="1"/>
</dbReference>
<keyword evidence="3" id="KW-0547">Nucleotide-binding</keyword>
<accession>A0ABR0A4E5</accession>
<keyword evidence="2" id="KW-0732">Signal</keyword>
<dbReference type="PANTHER" id="PTHR11575">
    <property type="entry name" value="5'-NUCLEOTIDASE-RELATED"/>
    <property type="match status" value="1"/>
</dbReference>
<feature type="domain" description="5'-Nucleotidase C-terminal" evidence="5">
    <location>
        <begin position="333"/>
        <end position="488"/>
    </location>
</feature>
<dbReference type="Pfam" id="PF02872">
    <property type="entry name" value="5_nucleotid_C"/>
    <property type="match status" value="1"/>
</dbReference>
<sequence length="657" mass="73665">MSFKTASNVHVNFAARSVVQNCLRKAKFFFYRDHRNFQGDMAPTAAHLPGEKTLTILHFNDVYNIESVDKEPVGGAARFSTALKSFSHLHPLILFSGDVFAPSFMSTFTKGEQMVPVLNACGIQCAVYGNHDFDFGIEVLMQRAQATTFPWLMSNVIDNETRRPLAEGKCSLVIDWHGIRIGLIGLVEKEWLDTLAAVDPEHVTYTDYVECGRLLARNLKDIQGCRIVIALTHMRTPNDLRLAKEVDEIDLILGGHDHVSECIEVENRCIIKSGTDFRQFSEITMRFLGEEDKPLIGVRLVDVTSEYEEDADLKLALDSFTSVIGEKMEEVLGEFSVPLDGLFASIRTSETNLGNFICDVMVAATDSDLALLNSGTLRSDRIHPPGPFKIRDLSQILPMLDPLIVVEISGEDLLAALENGVCMYPKLEGRFLQVGGMSFAFDPTKPPLQRVDPQFVRVGDQYLDLQTKYRMVTKAYMMAGKDGFDVLKKLKILVDEEDSLPLNCAVQNHFQAIQKLCSKTKRPSHHRQSLVTLSRRHSLARTIDHELHPESTDCDKSISECGSCRLRKCSTVEPANVALLFEESVTAEAVQPTTKQRAPKLQRQSSMEEVEKASCKLMPGIEGRIVVINEETLPQLLRDRQLWDIHAVHTIRESSEN</sequence>
<dbReference type="Gene3D" id="3.60.21.10">
    <property type="match status" value="1"/>
</dbReference>
<reference evidence="6 7" key="1">
    <citation type="journal article" date="2023" name="Nucleic Acids Res.">
        <title>The hologenome of Daphnia magna reveals possible DNA methylation and microbiome-mediated evolution of the host genome.</title>
        <authorList>
            <person name="Chaturvedi A."/>
            <person name="Li X."/>
            <person name="Dhandapani V."/>
            <person name="Marshall H."/>
            <person name="Kissane S."/>
            <person name="Cuenca-Cambronero M."/>
            <person name="Asole G."/>
            <person name="Calvet F."/>
            <person name="Ruiz-Romero M."/>
            <person name="Marangio P."/>
            <person name="Guigo R."/>
            <person name="Rago D."/>
            <person name="Mirbahai L."/>
            <person name="Eastwood N."/>
            <person name="Colbourne J.K."/>
            <person name="Zhou J."/>
            <person name="Mallon E."/>
            <person name="Orsini L."/>
        </authorList>
    </citation>
    <scope>NUCLEOTIDE SEQUENCE [LARGE SCALE GENOMIC DNA]</scope>
    <source>
        <strain evidence="6">LRV0_1</strain>
    </source>
</reference>
<dbReference type="PRINTS" id="PR01607">
    <property type="entry name" value="APYRASEFAMLY"/>
</dbReference>
<evidence type="ECO:0000256" key="2">
    <source>
        <dbReference type="ARBA" id="ARBA00022729"/>
    </source>
</evidence>
<evidence type="ECO:0000259" key="5">
    <source>
        <dbReference type="Pfam" id="PF02872"/>
    </source>
</evidence>
<dbReference type="EMBL" id="JAOYFB010000036">
    <property type="protein sequence ID" value="KAK4020014.1"/>
    <property type="molecule type" value="Genomic_DNA"/>
</dbReference>
<evidence type="ECO:0000259" key="4">
    <source>
        <dbReference type="Pfam" id="PF00149"/>
    </source>
</evidence>
<dbReference type="InterPro" id="IPR041821">
    <property type="entry name" value="CG11883_N"/>
</dbReference>
<dbReference type="Proteomes" id="UP001234178">
    <property type="component" value="Unassembled WGS sequence"/>
</dbReference>
<evidence type="ECO:0008006" key="8">
    <source>
        <dbReference type="Google" id="ProtNLM"/>
    </source>
</evidence>
<dbReference type="CDD" id="cd07406">
    <property type="entry name" value="MPP_CG11883_N"/>
    <property type="match status" value="1"/>
</dbReference>
<proteinExistence type="inferred from homology"/>
<dbReference type="Gene3D" id="3.90.780.10">
    <property type="entry name" value="5'-Nucleotidase, C-terminal domain"/>
    <property type="match status" value="1"/>
</dbReference>
<evidence type="ECO:0000313" key="6">
    <source>
        <dbReference type="EMBL" id="KAK4020014.1"/>
    </source>
</evidence>
<dbReference type="InterPro" id="IPR006179">
    <property type="entry name" value="5_nucleotidase/apyrase"/>
</dbReference>
<comment type="similarity">
    <text evidence="1 3">Belongs to the 5'-nucleotidase family.</text>
</comment>
<feature type="domain" description="Calcineurin-like phosphoesterase" evidence="4">
    <location>
        <begin position="55"/>
        <end position="259"/>
    </location>
</feature>
<dbReference type="InterPro" id="IPR004843">
    <property type="entry name" value="Calcineurin-like_PHP"/>
</dbReference>
<dbReference type="SUPFAM" id="SSF56300">
    <property type="entry name" value="Metallo-dependent phosphatases"/>
    <property type="match status" value="1"/>
</dbReference>
<evidence type="ECO:0000256" key="1">
    <source>
        <dbReference type="ARBA" id="ARBA00006654"/>
    </source>
</evidence>
<protein>
    <recommendedName>
        <fullName evidence="8">Snake venom 5'-nucleotidase</fullName>
    </recommendedName>
</protein>
<evidence type="ECO:0000313" key="7">
    <source>
        <dbReference type="Proteomes" id="UP001234178"/>
    </source>
</evidence>
<dbReference type="InterPro" id="IPR036907">
    <property type="entry name" value="5'-Nucleotdase_C_sf"/>
</dbReference>
<dbReference type="InterPro" id="IPR008334">
    <property type="entry name" value="5'-Nucleotdase_C"/>
</dbReference>
<evidence type="ECO:0000256" key="3">
    <source>
        <dbReference type="RuleBase" id="RU362119"/>
    </source>
</evidence>
<dbReference type="InterPro" id="IPR029052">
    <property type="entry name" value="Metallo-depent_PP-like"/>
</dbReference>
<organism evidence="6 7">
    <name type="scientific">Daphnia magna</name>
    <dbReference type="NCBI Taxonomy" id="35525"/>
    <lineage>
        <taxon>Eukaryota</taxon>
        <taxon>Metazoa</taxon>
        <taxon>Ecdysozoa</taxon>
        <taxon>Arthropoda</taxon>
        <taxon>Crustacea</taxon>
        <taxon>Branchiopoda</taxon>
        <taxon>Diplostraca</taxon>
        <taxon>Cladocera</taxon>
        <taxon>Anomopoda</taxon>
        <taxon>Daphniidae</taxon>
        <taxon>Daphnia</taxon>
    </lineage>
</organism>
<dbReference type="Pfam" id="PF00149">
    <property type="entry name" value="Metallophos"/>
    <property type="match status" value="1"/>
</dbReference>
<name>A0ABR0A4E5_9CRUS</name>